<dbReference type="GO" id="GO:0004826">
    <property type="term" value="F:phenylalanine-tRNA ligase activity"/>
    <property type="evidence" value="ECO:0007669"/>
    <property type="project" value="UniProtKB-EC"/>
</dbReference>
<dbReference type="InterPro" id="IPR012340">
    <property type="entry name" value="NA-bd_OB-fold"/>
</dbReference>
<feature type="domain" description="B5" evidence="19">
    <location>
        <begin position="404"/>
        <end position="479"/>
    </location>
</feature>
<comment type="catalytic activity">
    <reaction evidence="14 15">
        <text>tRNA(Phe) + L-phenylalanine + ATP = L-phenylalanyl-tRNA(Phe) + AMP + diphosphate + H(+)</text>
        <dbReference type="Rhea" id="RHEA:19413"/>
        <dbReference type="Rhea" id="RHEA-COMP:9668"/>
        <dbReference type="Rhea" id="RHEA-COMP:9699"/>
        <dbReference type="ChEBI" id="CHEBI:15378"/>
        <dbReference type="ChEBI" id="CHEBI:30616"/>
        <dbReference type="ChEBI" id="CHEBI:33019"/>
        <dbReference type="ChEBI" id="CHEBI:58095"/>
        <dbReference type="ChEBI" id="CHEBI:78442"/>
        <dbReference type="ChEBI" id="CHEBI:78531"/>
        <dbReference type="ChEBI" id="CHEBI:456215"/>
        <dbReference type="EC" id="6.1.1.20"/>
    </reaction>
</comment>
<dbReference type="Pfam" id="PF03483">
    <property type="entry name" value="B3_4"/>
    <property type="match status" value="1"/>
</dbReference>
<dbReference type="Gene3D" id="3.50.40.10">
    <property type="entry name" value="Phenylalanyl-trna Synthetase, Chain B, domain 3"/>
    <property type="match status" value="1"/>
</dbReference>
<keyword evidence="9 15" id="KW-0067">ATP-binding</keyword>
<dbReference type="InterPro" id="IPR045864">
    <property type="entry name" value="aa-tRNA-synth_II/BPL/LPL"/>
</dbReference>
<evidence type="ECO:0000256" key="9">
    <source>
        <dbReference type="ARBA" id="ARBA00022840"/>
    </source>
</evidence>
<dbReference type="NCBIfam" id="TIGR00472">
    <property type="entry name" value="pheT_bact"/>
    <property type="match status" value="1"/>
</dbReference>
<keyword evidence="8 15" id="KW-0547">Nucleotide-binding</keyword>
<evidence type="ECO:0000259" key="19">
    <source>
        <dbReference type="PROSITE" id="PS51483"/>
    </source>
</evidence>
<dbReference type="InterPro" id="IPR005121">
    <property type="entry name" value="Fdx_antiC-bd"/>
</dbReference>
<dbReference type="Proteomes" id="UP001189757">
    <property type="component" value="Unassembled WGS sequence"/>
</dbReference>
<comment type="cofactor">
    <cofactor evidence="15">
        <name>Mg(2+)</name>
        <dbReference type="ChEBI" id="CHEBI:18420"/>
    </cofactor>
    <text evidence="15">Binds 2 magnesium ions per tetramer.</text>
</comment>
<keyword evidence="4 15" id="KW-0963">Cytoplasm</keyword>
<dbReference type="CDD" id="cd00769">
    <property type="entry name" value="PheRS_beta_core"/>
    <property type="match status" value="1"/>
</dbReference>
<evidence type="ECO:0000259" key="18">
    <source>
        <dbReference type="PROSITE" id="PS51447"/>
    </source>
</evidence>
<dbReference type="Pfam" id="PF03484">
    <property type="entry name" value="B5"/>
    <property type="match status" value="1"/>
</dbReference>
<dbReference type="InterPro" id="IPR002547">
    <property type="entry name" value="tRNA-bd_dom"/>
</dbReference>
<dbReference type="InterPro" id="IPR033714">
    <property type="entry name" value="tRNA_bind_bactPheRS"/>
</dbReference>
<dbReference type="PROSITE" id="PS51447">
    <property type="entry name" value="FDX_ACB"/>
    <property type="match status" value="1"/>
</dbReference>
<keyword evidence="13 15" id="KW-0030">Aminoacyl-tRNA synthetase</keyword>
<sequence>MQFPESWLRSFVNPPITTDELSHRLTMAGLEVEEVDPVAPPFSQIVVGHVVEVNKHPDADRLNVCKVDAGTGELLQIVCGAPNVSVGIKVPCAMVGAELPPGEDGKPFKIKVGKLRGVESYGMLCSARELKLSEDHGGLLILPEDTPVGADIRKVLDLDDQIFVIKLTPNKADCLSIHGVAREVSALTGAPIAMPSMAPVAVTLADKLPVKVEAPDLCGRFSGRIIRGVNAHAKTPAWMVSRIERAGMRSVSALVDISNYVMLELGRPSHVFDLDKIHGGLTVRWGKAGEELKLLNGDTIKVDEKVGVIADEQAIESLAGIMGGDKTAVTLDTQNIYVEAAFWWPEAIQGRGRRYNFSTDAGHRFERGVDYATTVEHIERISALILEICGGQAGPIDDQIVNLPRREPVRMRVARAARVLGIPLSHEVVADVFKRLALTFSVDGDVFIVEPPSYRFDLEIEEDLIEEVARIYGFEQIPAKPPVAENEMRSTDEARRTMHDVRHAVAARDYHEVVNFAFVETEWEADFAGNTNPIPLLNPIASQYSVMRSTLIGGLLDKVRYNLNRKASRVRMFEVGRVFHRDAGVADGGLSIAGYAQPMMAGGIAYGPAKGEQWGVQTRAVDFFDVKGDVESLLWPLQARFERAEHPALHPGRSARVVLNDRAIGWIGELHPRWLQKYDLPTAPVVWELELDAITAIGLPKYREVPRVPAVTRDIALVVRQDVAVQDLVDTFEKTAVGAPWQRYLQGVVLFDEFRPKAATAAIGAQEKSLAFRITLQDTDSTLQDDIVEAATQQLIRAAGDAFGARLRA</sequence>
<feature type="domain" description="TRNA-binding" evidence="17">
    <location>
        <begin position="39"/>
        <end position="153"/>
    </location>
</feature>
<dbReference type="EMBL" id="CATZLL010000008">
    <property type="protein sequence ID" value="CAJ0815917.1"/>
    <property type="molecule type" value="Genomic_DNA"/>
</dbReference>
<dbReference type="PANTHER" id="PTHR10947:SF0">
    <property type="entry name" value="PHENYLALANINE--TRNA LIGASE BETA SUBUNIT"/>
    <property type="match status" value="1"/>
</dbReference>
<dbReference type="PROSITE" id="PS51483">
    <property type="entry name" value="B5"/>
    <property type="match status" value="1"/>
</dbReference>
<dbReference type="Gene3D" id="3.30.70.380">
    <property type="entry name" value="Ferrodoxin-fold anticodon-binding domain"/>
    <property type="match status" value="1"/>
</dbReference>
<comment type="subunit">
    <text evidence="3 15">Tetramer of two alpha and two beta subunits.</text>
</comment>
<evidence type="ECO:0000256" key="8">
    <source>
        <dbReference type="ARBA" id="ARBA00022741"/>
    </source>
</evidence>
<dbReference type="SUPFAM" id="SSF54991">
    <property type="entry name" value="Anticodon-binding domain of PheRS"/>
    <property type="match status" value="1"/>
</dbReference>
<dbReference type="InterPro" id="IPR009061">
    <property type="entry name" value="DNA-bd_dom_put_sf"/>
</dbReference>
<name>A0ABN9JPJ5_9RALS</name>
<evidence type="ECO:0000256" key="13">
    <source>
        <dbReference type="ARBA" id="ARBA00023146"/>
    </source>
</evidence>
<comment type="similarity">
    <text evidence="2 15">Belongs to the phenylalanyl-tRNA synthetase beta subunit family. Type 1 subfamily.</text>
</comment>
<reference evidence="20 21" key="1">
    <citation type="submission" date="2023-07" db="EMBL/GenBank/DDBJ databases">
        <authorList>
            <person name="Peeters C."/>
        </authorList>
    </citation>
    <scope>NUCLEOTIDE SEQUENCE [LARGE SCALE GENOMIC DNA]</scope>
    <source>
        <strain evidence="20 21">LMG 18101</strain>
    </source>
</reference>
<keyword evidence="6 15" id="KW-0436">Ligase</keyword>
<dbReference type="Pfam" id="PF17759">
    <property type="entry name" value="tRNA_synthFbeta"/>
    <property type="match status" value="1"/>
</dbReference>
<feature type="domain" description="FDX-ACB" evidence="18">
    <location>
        <begin position="706"/>
        <end position="808"/>
    </location>
</feature>
<dbReference type="NCBIfam" id="NF045760">
    <property type="entry name" value="YtpR"/>
    <property type="match status" value="1"/>
</dbReference>
<evidence type="ECO:0000256" key="3">
    <source>
        <dbReference type="ARBA" id="ARBA00011209"/>
    </source>
</evidence>
<feature type="binding site" evidence="15">
    <location>
        <position position="466"/>
    </location>
    <ligand>
        <name>Mg(2+)</name>
        <dbReference type="ChEBI" id="CHEBI:18420"/>
        <note>shared with alpha subunit</note>
    </ligand>
</feature>
<dbReference type="HAMAP" id="MF_00283">
    <property type="entry name" value="Phe_tRNA_synth_beta1"/>
    <property type="match status" value="1"/>
</dbReference>
<dbReference type="InterPro" id="IPR005147">
    <property type="entry name" value="tRNA_synthase_B5-dom"/>
</dbReference>
<dbReference type="Pfam" id="PF01588">
    <property type="entry name" value="tRNA_bind"/>
    <property type="match status" value="1"/>
</dbReference>
<gene>
    <name evidence="15 20" type="primary">pheT</name>
    <name evidence="20" type="ORF">LMG18101_02745</name>
</gene>
<dbReference type="CDD" id="cd02796">
    <property type="entry name" value="tRNA_bind_bactPheRS"/>
    <property type="match status" value="1"/>
</dbReference>
<dbReference type="SUPFAM" id="SSF46955">
    <property type="entry name" value="Putative DNA-binding domain"/>
    <property type="match status" value="1"/>
</dbReference>
<comment type="caution">
    <text evidence="20">The sequence shown here is derived from an EMBL/GenBank/DDBJ whole genome shotgun (WGS) entry which is preliminary data.</text>
</comment>
<dbReference type="InterPro" id="IPR036690">
    <property type="entry name" value="Fdx_antiC-bd_sf"/>
</dbReference>
<evidence type="ECO:0000256" key="4">
    <source>
        <dbReference type="ARBA" id="ARBA00022490"/>
    </source>
</evidence>
<evidence type="ECO:0000256" key="5">
    <source>
        <dbReference type="ARBA" id="ARBA00022555"/>
    </source>
</evidence>
<keyword evidence="11 16" id="KW-0694">RNA-binding</keyword>
<evidence type="ECO:0000256" key="6">
    <source>
        <dbReference type="ARBA" id="ARBA00022598"/>
    </source>
</evidence>
<dbReference type="InterPro" id="IPR045060">
    <property type="entry name" value="Phe-tRNA-ligase_IIc_bsu"/>
</dbReference>
<feature type="binding site" evidence="15">
    <location>
        <position position="457"/>
    </location>
    <ligand>
        <name>Mg(2+)</name>
        <dbReference type="ChEBI" id="CHEBI:18420"/>
        <note>shared with alpha subunit</note>
    </ligand>
</feature>
<dbReference type="InterPro" id="IPR005146">
    <property type="entry name" value="B3/B4_tRNA-bd"/>
</dbReference>
<evidence type="ECO:0000256" key="7">
    <source>
        <dbReference type="ARBA" id="ARBA00022723"/>
    </source>
</evidence>
<protein>
    <recommendedName>
        <fullName evidence="15">Phenylalanine--tRNA ligase beta subunit</fullName>
        <ecNumber evidence="15">6.1.1.20</ecNumber>
    </recommendedName>
    <alternativeName>
        <fullName evidence="15">Phenylalanyl-tRNA synthetase beta subunit</fullName>
        <shortName evidence="15">PheRS</shortName>
    </alternativeName>
</protein>
<dbReference type="SMART" id="SM00896">
    <property type="entry name" value="FDX-ACB"/>
    <property type="match status" value="1"/>
</dbReference>
<evidence type="ECO:0000256" key="12">
    <source>
        <dbReference type="ARBA" id="ARBA00022917"/>
    </source>
</evidence>
<evidence type="ECO:0000256" key="1">
    <source>
        <dbReference type="ARBA" id="ARBA00004496"/>
    </source>
</evidence>
<evidence type="ECO:0000256" key="16">
    <source>
        <dbReference type="PROSITE-ProRule" id="PRU00209"/>
    </source>
</evidence>
<feature type="binding site" evidence="15">
    <location>
        <position position="467"/>
    </location>
    <ligand>
        <name>Mg(2+)</name>
        <dbReference type="ChEBI" id="CHEBI:18420"/>
        <note>shared with alpha subunit</note>
    </ligand>
</feature>
<dbReference type="PANTHER" id="PTHR10947">
    <property type="entry name" value="PHENYLALANYL-TRNA SYNTHETASE BETA CHAIN AND LEUCINE-RICH REPEAT-CONTAINING PROTEIN 47"/>
    <property type="match status" value="1"/>
</dbReference>
<dbReference type="InterPro" id="IPR041616">
    <property type="entry name" value="PheRS_beta_core"/>
</dbReference>
<feature type="binding site" evidence="15">
    <location>
        <position position="463"/>
    </location>
    <ligand>
        <name>Mg(2+)</name>
        <dbReference type="ChEBI" id="CHEBI:18420"/>
        <note>shared with alpha subunit</note>
    </ligand>
</feature>
<keyword evidence="5 16" id="KW-0820">tRNA-binding</keyword>
<keyword evidence="12 15" id="KW-0648">Protein biosynthesis</keyword>
<comment type="subcellular location">
    <subcellularLocation>
        <location evidence="1 15">Cytoplasm</location>
    </subcellularLocation>
</comment>
<evidence type="ECO:0000256" key="14">
    <source>
        <dbReference type="ARBA" id="ARBA00049255"/>
    </source>
</evidence>
<dbReference type="InterPro" id="IPR004532">
    <property type="entry name" value="Phe-tRNA-ligase_IIc_bsu_bact"/>
</dbReference>
<dbReference type="Gene3D" id="3.30.930.10">
    <property type="entry name" value="Bira Bifunctional Protein, Domain 2"/>
    <property type="match status" value="1"/>
</dbReference>
<evidence type="ECO:0000313" key="20">
    <source>
        <dbReference type="EMBL" id="CAJ0815917.1"/>
    </source>
</evidence>
<evidence type="ECO:0000313" key="21">
    <source>
        <dbReference type="Proteomes" id="UP001189757"/>
    </source>
</evidence>
<keyword evidence="7 15" id="KW-0479">Metal-binding</keyword>
<keyword evidence="21" id="KW-1185">Reference proteome</keyword>
<evidence type="ECO:0000256" key="2">
    <source>
        <dbReference type="ARBA" id="ARBA00008653"/>
    </source>
</evidence>
<dbReference type="SUPFAM" id="SSF55681">
    <property type="entry name" value="Class II aaRS and biotin synthetases"/>
    <property type="match status" value="1"/>
</dbReference>
<dbReference type="SMART" id="SM00873">
    <property type="entry name" value="B3_4"/>
    <property type="match status" value="1"/>
</dbReference>
<dbReference type="SMART" id="SM00874">
    <property type="entry name" value="B5"/>
    <property type="match status" value="1"/>
</dbReference>
<dbReference type="SUPFAM" id="SSF50249">
    <property type="entry name" value="Nucleic acid-binding proteins"/>
    <property type="match status" value="1"/>
</dbReference>
<dbReference type="Gene3D" id="2.40.50.140">
    <property type="entry name" value="Nucleic acid-binding proteins"/>
    <property type="match status" value="1"/>
</dbReference>
<evidence type="ECO:0000256" key="15">
    <source>
        <dbReference type="HAMAP-Rule" id="MF_00283"/>
    </source>
</evidence>
<dbReference type="RefSeq" id="WP_316681423.1">
    <property type="nucleotide sequence ID" value="NZ_CATZLL010000008.1"/>
</dbReference>
<accession>A0ABN9JPJ5</accession>
<keyword evidence="10 15" id="KW-0460">Magnesium</keyword>
<dbReference type="Pfam" id="PF03147">
    <property type="entry name" value="FDX-ACB"/>
    <property type="match status" value="1"/>
</dbReference>
<proteinExistence type="inferred from homology"/>
<evidence type="ECO:0000259" key="17">
    <source>
        <dbReference type="PROSITE" id="PS50886"/>
    </source>
</evidence>
<dbReference type="InterPro" id="IPR020825">
    <property type="entry name" value="Phe-tRNA_synthase-like_B3/B4"/>
</dbReference>
<organism evidence="20 21">
    <name type="scientific">Ralstonia flaminis</name>
    <dbReference type="NCBI Taxonomy" id="3058597"/>
    <lineage>
        <taxon>Bacteria</taxon>
        <taxon>Pseudomonadati</taxon>
        <taxon>Pseudomonadota</taxon>
        <taxon>Betaproteobacteria</taxon>
        <taxon>Burkholderiales</taxon>
        <taxon>Burkholderiaceae</taxon>
        <taxon>Ralstonia</taxon>
    </lineage>
</organism>
<dbReference type="Gene3D" id="3.30.56.10">
    <property type="match status" value="2"/>
</dbReference>
<dbReference type="SUPFAM" id="SSF56037">
    <property type="entry name" value="PheT/TilS domain"/>
    <property type="match status" value="1"/>
</dbReference>
<dbReference type="EC" id="6.1.1.20" evidence="15"/>
<evidence type="ECO:0000256" key="11">
    <source>
        <dbReference type="ARBA" id="ARBA00022884"/>
    </source>
</evidence>
<dbReference type="PROSITE" id="PS50886">
    <property type="entry name" value="TRBD"/>
    <property type="match status" value="1"/>
</dbReference>
<evidence type="ECO:0000256" key="10">
    <source>
        <dbReference type="ARBA" id="ARBA00022842"/>
    </source>
</evidence>